<dbReference type="OrthoDB" id="5101370at2759"/>
<comment type="caution">
    <text evidence="1">The sequence shown here is derived from an EMBL/GenBank/DDBJ whole genome shotgun (WGS) entry which is preliminary data.</text>
</comment>
<protein>
    <submittedName>
        <fullName evidence="1">Uncharacterized protein</fullName>
    </submittedName>
</protein>
<accession>A0A9P8Y2F5</accession>
<dbReference type="GeneID" id="70188635"/>
<dbReference type="AlphaFoldDB" id="A0A9P8Y2F5"/>
<dbReference type="EMBL" id="JAGTJQ010000007">
    <property type="protein sequence ID" value="KAH7027977.1"/>
    <property type="molecule type" value="Genomic_DNA"/>
</dbReference>
<gene>
    <name evidence="1" type="ORF">B0I36DRAFT_365106</name>
</gene>
<dbReference type="RefSeq" id="XP_046010776.1">
    <property type="nucleotide sequence ID" value="XM_046159089.1"/>
</dbReference>
<organism evidence="1 2">
    <name type="scientific">Microdochium trichocladiopsis</name>
    <dbReference type="NCBI Taxonomy" id="1682393"/>
    <lineage>
        <taxon>Eukaryota</taxon>
        <taxon>Fungi</taxon>
        <taxon>Dikarya</taxon>
        <taxon>Ascomycota</taxon>
        <taxon>Pezizomycotina</taxon>
        <taxon>Sordariomycetes</taxon>
        <taxon>Xylariomycetidae</taxon>
        <taxon>Xylariales</taxon>
        <taxon>Microdochiaceae</taxon>
        <taxon>Microdochium</taxon>
    </lineage>
</organism>
<evidence type="ECO:0000313" key="2">
    <source>
        <dbReference type="Proteomes" id="UP000756346"/>
    </source>
</evidence>
<keyword evidence="2" id="KW-1185">Reference proteome</keyword>
<reference evidence="1" key="1">
    <citation type="journal article" date="2021" name="Nat. Commun.">
        <title>Genetic determinants of endophytism in the Arabidopsis root mycobiome.</title>
        <authorList>
            <person name="Mesny F."/>
            <person name="Miyauchi S."/>
            <person name="Thiergart T."/>
            <person name="Pickel B."/>
            <person name="Atanasova L."/>
            <person name="Karlsson M."/>
            <person name="Huettel B."/>
            <person name="Barry K.W."/>
            <person name="Haridas S."/>
            <person name="Chen C."/>
            <person name="Bauer D."/>
            <person name="Andreopoulos W."/>
            <person name="Pangilinan J."/>
            <person name="LaButti K."/>
            <person name="Riley R."/>
            <person name="Lipzen A."/>
            <person name="Clum A."/>
            <person name="Drula E."/>
            <person name="Henrissat B."/>
            <person name="Kohler A."/>
            <person name="Grigoriev I.V."/>
            <person name="Martin F.M."/>
            <person name="Hacquard S."/>
        </authorList>
    </citation>
    <scope>NUCLEOTIDE SEQUENCE</scope>
    <source>
        <strain evidence="1">MPI-CAGE-CH-0230</strain>
    </source>
</reference>
<sequence length="199" mass="20021">MTGIPGEIPDYGPSTAGHVSYTMPECISCGCDTCTATSTFVTSYPAFCPGQKSGFGSDKPGFTEQTYTVTETYVGVSSVPQFASATDVPFGFTISVATCTACSHAANQGGNGPVVIETMTYPQDSTPFAINSACAEQCDDDAASVSQAGGGTTSMPALVTGNGTAPPVLVTVSGTVTSKGHARWAAIMLGSAAIIALSL</sequence>
<name>A0A9P8Y2F5_9PEZI</name>
<dbReference type="Proteomes" id="UP000756346">
    <property type="component" value="Unassembled WGS sequence"/>
</dbReference>
<evidence type="ECO:0000313" key="1">
    <source>
        <dbReference type="EMBL" id="KAH7027977.1"/>
    </source>
</evidence>
<proteinExistence type="predicted"/>